<accession>V4SU43</accession>
<reference evidence="1 2" key="1">
    <citation type="submission" date="2013-10" db="EMBL/GenBank/DDBJ databases">
        <authorList>
            <consortium name="International Citrus Genome Consortium"/>
            <person name="Jenkins J."/>
            <person name="Schmutz J."/>
            <person name="Prochnik S."/>
            <person name="Rokhsar D."/>
            <person name="Gmitter F."/>
            <person name="Ollitrault P."/>
            <person name="Machado M."/>
            <person name="Talon M."/>
            <person name="Wincker P."/>
            <person name="Jaillon O."/>
            <person name="Morgante M."/>
        </authorList>
    </citation>
    <scope>NUCLEOTIDE SEQUENCE</scope>
    <source>
        <strain evidence="2">cv. Clemenules</strain>
    </source>
</reference>
<evidence type="ECO:0000313" key="2">
    <source>
        <dbReference type="Proteomes" id="UP000030687"/>
    </source>
</evidence>
<name>V4SU43_CITCL</name>
<dbReference type="InParanoid" id="V4SU43"/>
<keyword evidence="2" id="KW-1185">Reference proteome</keyword>
<organism evidence="1 2">
    <name type="scientific">Citrus clementina</name>
    <name type="common">Clementine</name>
    <name type="synonym">Citrus deliciosa x Citrus sinensis</name>
    <dbReference type="NCBI Taxonomy" id="85681"/>
    <lineage>
        <taxon>Eukaryota</taxon>
        <taxon>Viridiplantae</taxon>
        <taxon>Streptophyta</taxon>
        <taxon>Embryophyta</taxon>
        <taxon>Tracheophyta</taxon>
        <taxon>Spermatophyta</taxon>
        <taxon>Magnoliopsida</taxon>
        <taxon>eudicotyledons</taxon>
        <taxon>Gunneridae</taxon>
        <taxon>Pentapetalae</taxon>
        <taxon>rosids</taxon>
        <taxon>malvids</taxon>
        <taxon>Sapindales</taxon>
        <taxon>Rutaceae</taxon>
        <taxon>Aurantioideae</taxon>
        <taxon>Citrus</taxon>
    </lineage>
</organism>
<dbReference type="Gramene" id="ESR42525">
    <property type="protein sequence ID" value="ESR42525"/>
    <property type="gene ID" value="CICLE_v10013019mg"/>
</dbReference>
<gene>
    <name evidence="1" type="ORF">CICLE_v10013019mg</name>
</gene>
<dbReference type="EMBL" id="KI536861">
    <property type="protein sequence ID" value="ESR42525.1"/>
    <property type="molecule type" value="Genomic_DNA"/>
</dbReference>
<proteinExistence type="predicted"/>
<dbReference type="KEGG" id="cic:CICLE_v10013019mg"/>
<sequence length="151" mass="17543">MHQFEYWKLDKTMQVFLPSPTNHTCVRRVNCSRYTSILQKLSQYPKIWICQNCHQYPLKVDKKLLSYPHFKTFQLNGQHLSPLYLSKQTLISAAIPSITFTQTNKHSSSILIHAKLNINQHHLCNSLTGITSTETNIHSPYMLNRTSTRAN</sequence>
<dbReference type="Proteomes" id="UP000030687">
    <property type="component" value="Unassembled WGS sequence"/>
</dbReference>
<protein>
    <submittedName>
        <fullName evidence="1">Uncharacterized protein</fullName>
    </submittedName>
</protein>
<evidence type="ECO:0000313" key="1">
    <source>
        <dbReference type="EMBL" id="ESR42525.1"/>
    </source>
</evidence>
<dbReference type="AlphaFoldDB" id="V4SU43"/>